<evidence type="ECO:0000256" key="1">
    <source>
        <dbReference type="ARBA" id="ARBA00001936"/>
    </source>
</evidence>
<keyword evidence="3" id="KW-0540">Nuclease</keyword>
<dbReference type="InterPro" id="IPR036691">
    <property type="entry name" value="Endo/exonu/phosph_ase_sf"/>
</dbReference>
<evidence type="ECO:0000256" key="2">
    <source>
        <dbReference type="ARBA" id="ARBA00001946"/>
    </source>
</evidence>
<dbReference type="SUPFAM" id="SSF56219">
    <property type="entry name" value="DNase I-like"/>
    <property type="match status" value="1"/>
</dbReference>
<dbReference type="EMBL" id="JAKZGO010000002">
    <property type="protein sequence ID" value="MCH7412615.1"/>
    <property type="molecule type" value="Genomic_DNA"/>
</dbReference>
<dbReference type="InterPro" id="IPR005135">
    <property type="entry name" value="Endo/exonuclease/phosphatase"/>
</dbReference>
<feature type="transmembrane region" description="Helical" evidence="9">
    <location>
        <begin position="29"/>
        <end position="51"/>
    </location>
</feature>
<gene>
    <name evidence="11" type="ORF">MM213_03885</name>
</gene>
<comment type="cofactor">
    <cofactor evidence="1">
        <name>Mn(2+)</name>
        <dbReference type="ChEBI" id="CHEBI:29035"/>
    </cofactor>
</comment>
<dbReference type="PANTHER" id="PTHR15822">
    <property type="entry name" value="TRAF AND TNF RECEPTOR-ASSOCIATED PROTEIN"/>
    <property type="match status" value="1"/>
</dbReference>
<proteinExistence type="predicted"/>
<dbReference type="GO" id="GO:0004519">
    <property type="term" value="F:endonuclease activity"/>
    <property type="evidence" value="ECO:0007669"/>
    <property type="project" value="UniProtKB-KW"/>
</dbReference>
<comment type="cofactor">
    <cofactor evidence="2">
        <name>Mg(2+)</name>
        <dbReference type="ChEBI" id="CHEBI:18420"/>
    </cofactor>
</comment>
<feature type="domain" description="Endonuclease/exonuclease/phosphatase" evidence="10">
    <location>
        <begin position="93"/>
        <end position="336"/>
    </location>
</feature>
<evidence type="ECO:0000313" key="11">
    <source>
        <dbReference type="EMBL" id="MCH7412615.1"/>
    </source>
</evidence>
<dbReference type="PANTHER" id="PTHR15822:SF4">
    <property type="entry name" value="TYROSYL-DNA PHOSPHODIESTERASE 2"/>
    <property type="match status" value="1"/>
</dbReference>
<evidence type="ECO:0000259" key="10">
    <source>
        <dbReference type="Pfam" id="PF03372"/>
    </source>
</evidence>
<name>A0ABS9V9H3_9BACT</name>
<keyword evidence="11" id="KW-0255">Endonuclease</keyword>
<keyword evidence="7" id="KW-0460">Magnesium</keyword>
<dbReference type="Proteomes" id="UP001165430">
    <property type="component" value="Unassembled WGS sequence"/>
</dbReference>
<reference evidence="11" key="1">
    <citation type="submission" date="2022-03" db="EMBL/GenBank/DDBJ databases">
        <title>De novo assembled genomes of Belliella spp. (Cyclobacteriaceae) strains.</title>
        <authorList>
            <person name="Szabo A."/>
            <person name="Korponai K."/>
            <person name="Felfoldi T."/>
        </authorList>
    </citation>
    <scope>NUCLEOTIDE SEQUENCE</scope>
    <source>
        <strain evidence="11">DSM 111903</strain>
    </source>
</reference>
<keyword evidence="5" id="KW-0227">DNA damage</keyword>
<evidence type="ECO:0000256" key="9">
    <source>
        <dbReference type="SAM" id="Phobius"/>
    </source>
</evidence>
<evidence type="ECO:0000256" key="4">
    <source>
        <dbReference type="ARBA" id="ARBA00022723"/>
    </source>
</evidence>
<organism evidence="11 12">
    <name type="scientific">Belliella alkalica</name>
    <dbReference type="NCBI Taxonomy" id="1730871"/>
    <lineage>
        <taxon>Bacteria</taxon>
        <taxon>Pseudomonadati</taxon>
        <taxon>Bacteroidota</taxon>
        <taxon>Cytophagia</taxon>
        <taxon>Cytophagales</taxon>
        <taxon>Cyclobacteriaceae</taxon>
        <taxon>Belliella</taxon>
    </lineage>
</organism>
<evidence type="ECO:0000313" key="12">
    <source>
        <dbReference type="Proteomes" id="UP001165430"/>
    </source>
</evidence>
<dbReference type="CDD" id="cd09084">
    <property type="entry name" value="EEP-2"/>
    <property type="match status" value="1"/>
</dbReference>
<keyword evidence="6" id="KW-0378">Hydrolase</keyword>
<dbReference type="Pfam" id="PF03372">
    <property type="entry name" value="Exo_endo_phos"/>
    <property type="match status" value="1"/>
</dbReference>
<comment type="caution">
    <text evidence="11">The sequence shown here is derived from an EMBL/GenBank/DDBJ whole genome shotgun (WGS) entry which is preliminary data.</text>
</comment>
<keyword evidence="8" id="KW-0234">DNA repair</keyword>
<evidence type="ECO:0000256" key="7">
    <source>
        <dbReference type="ARBA" id="ARBA00022842"/>
    </source>
</evidence>
<evidence type="ECO:0000256" key="3">
    <source>
        <dbReference type="ARBA" id="ARBA00022722"/>
    </source>
</evidence>
<dbReference type="InterPro" id="IPR051547">
    <property type="entry name" value="TDP2-like"/>
</dbReference>
<evidence type="ECO:0000256" key="6">
    <source>
        <dbReference type="ARBA" id="ARBA00022801"/>
    </source>
</evidence>
<sequence length="356" mass="41067">MLRILTGTIFCFSLILFFSVYISPEFFPYAGLLTLLIPPLIIINILILILLTLAKRRLALLPLIALIFGWKFVGVTLQFNPRPENPQGLSVLSYNVHLLRYTKIGEDHNTVTKNIIKWLKDNPSDIKCFQEFYQDFTTPSQNAIKAIGTDSGYEYSYQEIVGNPTKRSYGMVIFSKHPIINEGRVFDTKSNNGVIFADIKVDKDTIRIYNAHLESMSISSEGLSNLDGIKENYRETLGKLKRGQLVRASQIEILKEHMSNSPYANILVGDFNDVPYSYTYFSLRKIMENAFENAGRGFGFTYNKVLFFLRIDNIFYDDILQVVRFKTHREVDYSDHYPISATFDWEKPLRKIPQDE</sequence>
<accession>A0ABS9V9H3</accession>
<keyword evidence="4" id="KW-0479">Metal-binding</keyword>
<evidence type="ECO:0000256" key="8">
    <source>
        <dbReference type="ARBA" id="ARBA00023204"/>
    </source>
</evidence>
<dbReference type="Gene3D" id="3.60.10.10">
    <property type="entry name" value="Endonuclease/exonuclease/phosphatase"/>
    <property type="match status" value="1"/>
</dbReference>
<keyword evidence="9" id="KW-0812">Transmembrane</keyword>
<feature type="transmembrane region" description="Helical" evidence="9">
    <location>
        <begin position="58"/>
        <end position="79"/>
    </location>
</feature>
<feature type="transmembrane region" description="Helical" evidence="9">
    <location>
        <begin position="5"/>
        <end position="23"/>
    </location>
</feature>
<protein>
    <submittedName>
        <fullName evidence="11">Endonuclease/exonuclease/phosphatase family protein</fullName>
    </submittedName>
</protein>
<keyword evidence="9" id="KW-1133">Transmembrane helix</keyword>
<keyword evidence="12" id="KW-1185">Reference proteome</keyword>
<dbReference type="RefSeq" id="WP_241410190.1">
    <property type="nucleotide sequence ID" value="NZ_JAKZGO010000002.1"/>
</dbReference>
<evidence type="ECO:0000256" key="5">
    <source>
        <dbReference type="ARBA" id="ARBA00022763"/>
    </source>
</evidence>
<keyword evidence="9" id="KW-0472">Membrane</keyword>